<comment type="cofactor">
    <cofactor evidence="2 15">
        <name>pyridoxal 5'-phosphate</name>
        <dbReference type="ChEBI" id="CHEBI:597326"/>
    </cofactor>
</comment>
<evidence type="ECO:0000313" key="17">
    <source>
        <dbReference type="Proteomes" id="UP000029558"/>
    </source>
</evidence>
<dbReference type="RefSeq" id="WP_017378361.1">
    <property type="nucleotide sequence ID" value="NZ_CP012508.1"/>
</dbReference>
<keyword evidence="8 14" id="KW-0479">Metal-binding</keyword>
<organism evidence="16 17">
    <name type="scientific">Piscirickettsia salmonis</name>
    <dbReference type="NCBI Taxonomy" id="1238"/>
    <lineage>
        <taxon>Bacteria</taxon>
        <taxon>Pseudomonadati</taxon>
        <taxon>Pseudomonadota</taxon>
        <taxon>Gammaproteobacteria</taxon>
        <taxon>Thiotrichales</taxon>
        <taxon>Piscirickettsiaceae</taxon>
        <taxon>Piscirickettsia</taxon>
    </lineage>
</organism>
<keyword evidence="9 15" id="KW-0663">Pyridoxal phosphate</keyword>
<evidence type="ECO:0000256" key="13">
    <source>
        <dbReference type="ARBA" id="ARBA00030756"/>
    </source>
</evidence>
<dbReference type="InterPro" id="IPR007197">
    <property type="entry name" value="rSAM"/>
</dbReference>
<feature type="binding site" evidence="14">
    <location>
        <position position="127"/>
    </location>
    <ligand>
        <name>[4Fe-4S] cluster</name>
        <dbReference type="ChEBI" id="CHEBI:49883"/>
        <note>4Fe-4S-S-AdoMet</note>
    </ligand>
</feature>
<dbReference type="PANTHER" id="PTHR30538:SF1">
    <property type="entry name" value="L-LYSINE 2,3-AMINOMUTASE"/>
    <property type="match status" value="1"/>
</dbReference>
<evidence type="ECO:0000256" key="1">
    <source>
        <dbReference type="ARBA" id="ARBA00001352"/>
    </source>
</evidence>
<evidence type="ECO:0000256" key="8">
    <source>
        <dbReference type="ARBA" id="ARBA00022723"/>
    </source>
</evidence>
<dbReference type="SFLD" id="SFLDS00029">
    <property type="entry name" value="Radical_SAM"/>
    <property type="match status" value="1"/>
</dbReference>
<evidence type="ECO:0000256" key="15">
    <source>
        <dbReference type="PIRSR" id="PIRSR603739-50"/>
    </source>
</evidence>
<evidence type="ECO:0000256" key="6">
    <source>
        <dbReference type="ARBA" id="ARBA00022485"/>
    </source>
</evidence>
<comment type="cofactor">
    <cofactor evidence="3">
        <name>[4Fe-4S] cluster</name>
        <dbReference type="ChEBI" id="CHEBI:49883"/>
    </cofactor>
</comment>
<dbReference type="NCBIfam" id="TIGR03821">
    <property type="entry name" value="EFP_modif_epmB"/>
    <property type="match status" value="1"/>
</dbReference>
<dbReference type="PANTHER" id="PTHR30538">
    <property type="entry name" value="LYSINE 2,3-AMINOMUTASE-RELATED"/>
    <property type="match status" value="1"/>
</dbReference>
<evidence type="ECO:0000256" key="4">
    <source>
        <dbReference type="ARBA" id="ARBA00008703"/>
    </source>
</evidence>
<evidence type="ECO:0000313" key="16">
    <source>
        <dbReference type="EMBL" id="ALB21618.1"/>
    </source>
</evidence>
<dbReference type="SFLD" id="SFLDG01070">
    <property type="entry name" value="PLP-dependent"/>
    <property type="match status" value="1"/>
</dbReference>
<evidence type="ECO:0000256" key="3">
    <source>
        <dbReference type="ARBA" id="ARBA00001966"/>
    </source>
</evidence>
<dbReference type="EMBL" id="CP012508">
    <property type="protein sequence ID" value="ALB21618.1"/>
    <property type="molecule type" value="Genomic_DNA"/>
</dbReference>
<dbReference type="SFLD" id="SFLDF00314">
    <property type="entry name" value="L-lysine_2_3-aminomutase_(yjeK"/>
    <property type="match status" value="1"/>
</dbReference>
<evidence type="ECO:0000256" key="10">
    <source>
        <dbReference type="ARBA" id="ARBA00023004"/>
    </source>
</evidence>
<dbReference type="NCBIfam" id="TIGR00238">
    <property type="entry name" value="KamA family radical SAM protein"/>
    <property type="match status" value="1"/>
</dbReference>
<evidence type="ECO:0000256" key="7">
    <source>
        <dbReference type="ARBA" id="ARBA00022691"/>
    </source>
</evidence>
<dbReference type="InterPro" id="IPR003739">
    <property type="entry name" value="Lys_aminomutase/Glu_NH3_mut"/>
</dbReference>
<evidence type="ECO:0000256" key="11">
    <source>
        <dbReference type="ARBA" id="ARBA00023014"/>
    </source>
</evidence>
<keyword evidence="7" id="KW-0949">S-adenosyl-L-methionine</keyword>
<feature type="binding site" evidence="14">
    <location>
        <position position="123"/>
    </location>
    <ligand>
        <name>[4Fe-4S] cluster</name>
        <dbReference type="ChEBI" id="CHEBI:49883"/>
        <note>4Fe-4S-S-AdoMet</note>
    </ligand>
</feature>
<name>A0A1L6TGU4_PISSA</name>
<dbReference type="InterPro" id="IPR058240">
    <property type="entry name" value="rSAM_sf"/>
</dbReference>
<protein>
    <recommendedName>
        <fullName evidence="5">L-lysine 2,3-aminomutase</fullName>
    </recommendedName>
    <alternativeName>
        <fullName evidence="13">EF-P post-translational modification enzyme B</fullName>
    </alternativeName>
</protein>
<evidence type="ECO:0000256" key="9">
    <source>
        <dbReference type="ARBA" id="ARBA00022898"/>
    </source>
</evidence>
<dbReference type="Proteomes" id="UP000029558">
    <property type="component" value="Chromosome"/>
</dbReference>
<reference evidence="16 17" key="1">
    <citation type="journal article" date="2014" name="Genome Announc.">
        <title>Comparative Genome Analysis of Two Isolates of the Fish Pathogen Piscirickettsia salmonis from Different Hosts Reveals Major Differences in Virulence-Associated Secretion Systems.</title>
        <authorList>
            <person name="Bohle H."/>
            <person name="Henriquez P."/>
            <person name="Grothusen H."/>
            <person name="Navas E."/>
            <person name="Sandoval A."/>
            <person name="Bustamante F."/>
            <person name="Bustos P."/>
            <person name="Mancilla M."/>
        </authorList>
    </citation>
    <scope>NUCLEOTIDE SEQUENCE [LARGE SCALE GENOMIC DNA]</scope>
    <source>
        <strain evidence="17">B1-32597</strain>
    </source>
</reference>
<comment type="similarity">
    <text evidence="4">Belongs to the radical SAM superfamily. KamA family.</text>
</comment>
<dbReference type="Gene3D" id="3.20.20.70">
    <property type="entry name" value="Aldolase class I"/>
    <property type="match status" value="1"/>
</dbReference>
<dbReference type="InterPro" id="IPR022462">
    <property type="entry name" value="EpmB"/>
</dbReference>
<dbReference type="PROSITE" id="PS51918">
    <property type="entry name" value="RADICAL_SAM"/>
    <property type="match status" value="1"/>
</dbReference>
<keyword evidence="10" id="KW-0408">Iron</keyword>
<feature type="binding site" evidence="14">
    <location>
        <position position="130"/>
    </location>
    <ligand>
        <name>[4Fe-4S] cluster</name>
        <dbReference type="ChEBI" id="CHEBI:49883"/>
        <note>4Fe-4S-S-AdoMet</note>
    </ligand>
</feature>
<feature type="modified residue" description="N6-(pyridoxal phosphate)lysine" evidence="15">
    <location>
        <position position="336"/>
    </location>
</feature>
<dbReference type="GO" id="GO:0046872">
    <property type="term" value="F:metal ion binding"/>
    <property type="evidence" value="ECO:0007669"/>
    <property type="project" value="UniProtKB-KW"/>
</dbReference>
<accession>A0A1L6TGU4</accession>
<evidence type="ECO:0000256" key="12">
    <source>
        <dbReference type="ARBA" id="ARBA00023235"/>
    </source>
</evidence>
<keyword evidence="12 16" id="KW-0413">Isomerase</keyword>
<keyword evidence="6 14" id="KW-0004">4Fe-4S</keyword>
<sequence length="344" mass="39210">MTSIIHGSSTKVQRQDWQTELKNAFRCPKVLLSYLELDPEQYLPGAKKGHQLFKTIVPLSFAKRIEKANPTDPLLLQVLPSSQEATPTLGYNPDPLEEKNYNPTTGLLHKYHNRVLFITSGNCPVNCRYCFRRHFPYHENNPGKTGWLNAINYIQRHPEIDEVILSGGDPLSLKDSTLFWLINQLEAVPHLKYLRIHSRFPVMIPSRITDDFLTILKNTRFISTVVIHSNHPQEIDDEVNVALLKLKHAGITTLNQGLLLKDINNSSEVLIKLSHRLYQSGVLPYYLHLLDPVEGAGHFDIQDKEAAKTIIKEMMEKLPGYLVPKLAYEEPGRAYKVTLSPFSS</sequence>
<proteinExistence type="inferred from homology"/>
<dbReference type="GO" id="GO:0016853">
    <property type="term" value="F:isomerase activity"/>
    <property type="evidence" value="ECO:0007669"/>
    <property type="project" value="UniProtKB-KW"/>
</dbReference>
<dbReference type="GO" id="GO:0051539">
    <property type="term" value="F:4 iron, 4 sulfur cluster binding"/>
    <property type="evidence" value="ECO:0007669"/>
    <property type="project" value="UniProtKB-KW"/>
</dbReference>
<comment type="catalytic activity">
    <reaction evidence="1">
        <text>L-lysine = D-beta-lysine</text>
        <dbReference type="Rhea" id="RHEA:44148"/>
        <dbReference type="ChEBI" id="CHEBI:32551"/>
        <dbReference type="ChEBI" id="CHEBI:84138"/>
    </reaction>
</comment>
<dbReference type="Pfam" id="PF04055">
    <property type="entry name" value="Radical_SAM"/>
    <property type="match status" value="1"/>
</dbReference>
<gene>
    <name evidence="16" type="ORF">KU39_434</name>
</gene>
<dbReference type="InterPro" id="IPR013785">
    <property type="entry name" value="Aldolase_TIM"/>
</dbReference>
<dbReference type="SUPFAM" id="SSF102114">
    <property type="entry name" value="Radical SAM enzymes"/>
    <property type="match status" value="1"/>
</dbReference>
<evidence type="ECO:0000256" key="5">
    <source>
        <dbReference type="ARBA" id="ARBA00022363"/>
    </source>
</evidence>
<dbReference type="PIRSF" id="PIRSF004911">
    <property type="entry name" value="DUF160"/>
    <property type="match status" value="1"/>
</dbReference>
<keyword evidence="11 14" id="KW-0411">Iron-sulfur</keyword>
<evidence type="ECO:0000256" key="2">
    <source>
        <dbReference type="ARBA" id="ARBA00001933"/>
    </source>
</evidence>
<evidence type="ECO:0000256" key="14">
    <source>
        <dbReference type="PIRSR" id="PIRSR004911-1"/>
    </source>
</evidence>
<dbReference type="AlphaFoldDB" id="A0A1L6TGU4"/>